<gene>
    <name evidence="10" type="ORF">HHUSO_G18423</name>
</gene>
<keyword evidence="4 8" id="KW-1133">Transmembrane helix</keyword>
<dbReference type="EMBL" id="JAHFZB010000016">
    <property type="protein sequence ID" value="KAK6480649.1"/>
    <property type="molecule type" value="Genomic_DNA"/>
</dbReference>
<keyword evidence="6" id="KW-0675">Receptor</keyword>
<evidence type="ECO:0000259" key="9">
    <source>
        <dbReference type="Pfam" id="PF09240"/>
    </source>
</evidence>
<dbReference type="InterPro" id="IPR036116">
    <property type="entry name" value="FN3_sf"/>
</dbReference>
<evidence type="ECO:0000256" key="4">
    <source>
        <dbReference type="ARBA" id="ARBA00022989"/>
    </source>
</evidence>
<name>A0ABR0Z7J8_HUSHU</name>
<protein>
    <submittedName>
        <fullName evidence="10">Interleukin-5 receptor subunit alpha-like</fullName>
    </submittedName>
</protein>
<evidence type="ECO:0000256" key="3">
    <source>
        <dbReference type="ARBA" id="ARBA00022729"/>
    </source>
</evidence>
<keyword evidence="2 8" id="KW-0812">Transmembrane</keyword>
<keyword evidence="7" id="KW-0325">Glycoprotein</keyword>
<evidence type="ECO:0000256" key="7">
    <source>
        <dbReference type="ARBA" id="ARBA00023180"/>
    </source>
</evidence>
<accession>A0ABR0Z7J8</accession>
<dbReference type="Gene3D" id="2.60.40.10">
    <property type="entry name" value="Immunoglobulins"/>
    <property type="match status" value="2"/>
</dbReference>
<keyword evidence="5 8" id="KW-0472">Membrane</keyword>
<evidence type="ECO:0000256" key="2">
    <source>
        <dbReference type="ARBA" id="ARBA00022692"/>
    </source>
</evidence>
<organism evidence="10 11">
    <name type="scientific">Huso huso</name>
    <name type="common">Beluga</name>
    <name type="synonym">Acipenser huso</name>
    <dbReference type="NCBI Taxonomy" id="61971"/>
    <lineage>
        <taxon>Eukaryota</taxon>
        <taxon>Metazoa</taxon>
        <taxon>Chordata</taxon>
        <taxon>Craniata</taxon>
        <taxon>Vertebrata</taxon>
        <taxon>Euteleostomi</taxon>
        <taxon>Actinopterygii</taxon>
        <taxon>Chondrostei</taxon>
        <taxon>Acipenseriformes</taxon>
        <taxon>Acipenseridae</taxon>
        <taxon>Huso</taxon>
    </lineage>
</organism>
<dbReference type="InterPro" id="IPR015321">
    <property type="entry name" value="TypeI_recpt_CBD"/>
</dbReference>
<keyword evidence="11" id="KW-1185">Reference proteome</keyword>
<reference evidence="10 11" key="1">
    <citation type="submission" date="2021-05" db="EMBL/GenBank/DDBJ databases">
        <authorList>
            <person name="Zahm M."/>
            <person name="Klopp C."/>
            <person name="Cabau C."/>
            <person name="Kuhl H."/>
            <person name="Suciu R."/>
            <person name="Ciorpac M."/>
            <person name="Holostenco D."/>
            <person name="Gessner J."/>
            <person name="Wuertz S."/>
            <person name="Hohne C."/>
            <person name="Stock M."/>
            <person name="Gislard M."/>
            <person name="Lluch J."/>
            <person name="Milhes M."/>
            <person name="Lampietro C."/>
            <person name="Lopez Roques C."/>
            <person name="Donnadieu C."/>
            <person name="Du K."/>
            <person name="Schartl M."/>
            <person name="Guiguen Y."/>
        </authorList>
    </citation>
    <scope>NUCLEOTIDE SEQUENCE [LARGE SCALE GENOMIC DNA]</scope>
    <source>
        <strain evidence="10">Hh-F2</strain>
        <tissue evidence="10">Blood</tissue>
    </source>
</reference>
<evidence type="ECO:0000256" key="1">
    <source>
        <dbReference type="ARBA" id="ARBA00004479"/>
    </source>
</evidence>
<evidence type="ECO:0000256" key="5">
    <source>
        <dbReference type="ARBA" id="ARBA00023136"/>
    </source>
</evidence>
<evidence type="ECO:0000313" key="11">
    <source>
        <dbReference type="Proteomes" id="UP001369086"/>
    </source>
</evidence>
<keyword evidence="3" id="KW-0732">Signal</keyword>
<sequence>MLNRFNFPGENENLKEEWSGTASSHLPWTSRIHIMFVIVWTFPLVWLMICHPCLAQESNRSIDITNVQCIIYNLSMLNCTWDTNKEVPEGSHFIVHFKQDEHAEACYLYIQKKQKEHFKCHFQQVEIKYKDLKKIHISVNGSSKDYKMNTYSELFNPFSIEKLNPPVNVSLSLSGNNIILTWEQPPTEYKFSKKCFNYEIEDSNGVRSLKSFTGNESISIISPKADTSIMAFQVRVNGHTRCRNPGIWSDWSVVYLKQNHIPQYVGPVVASVIITLILVISFFLCKRFHIKDTLFPPIPDPKKPFIGLFQSHNKDFKEWIGGDAFTETTEQEDTVTMKVE</sequence>
<dbReference type="SUPFAM" id="SSF49265">
    <property type="entry name" value="Fibronectin type III"/>
    <property type="match status" value="2"/>
</dbReference>
<dbReference type="Proteomes" id="UP001369086">
    <property type="component" value="Unassembled WGS sequence"/>
</dbReference>
<dbReference type="PANTHER" id="PTHR23037:SF46">
    <property type="entry name" value="INTERLEUKIN 5 RECEPTOR SUBUNIT ALPHA"/>
    <property type="match status" value="1"/>
</dbReference>
<dbReference type="Pfam" id="PF09240">
    <property type="entry name" value="IL6Ra-bind"/>
    <property type="match status" value="1"/>
</dbReference>
<evidence type="ECO:0000256" key="8">
    <source>
        <dbReference type="SAM" id="Phobius"/>
    </source>
</evidence>
<proteinExistence type="predicted"/>
<evidence type="ECO:0000313" key="10">
    <source>
        <dbReference type="EMBL" id="KAK6480649.1"/>
    </source>
</evidence>
<dbReference type="InterPro" id="IPR013783">
    <property type="entry name" value="Ig-like_fold"/>
</dbReference>
<evidence type="ECO:0000256" key="6">
    <source>
        <dbReference type="ARBA" id="ARBA00023170"/>
    </source>
</evidence>
<comment type="caution">
    <text evidence="10">The sequence shown here is derived from an EMBL/GenBank/DDBJ whole genome shotgun (WGS) entry which is preliminary data.</text>
</comment>
<feature type="transmembrane region" description="Helical" evidence="8">
    <location>
        <begin position="264"/>
        <end position="285"/>
    </location>
</feature>
<feature type="domain" description="Type I cytokine receptor cytokine-binding" evidence="9">
    <location>
        <begin position="66"/>
        <end position="158"/>
    </location>
</feature>
<dbReference type="PANTHER" id="PTHR23037">
    <property type="entry name" value="CYTOKINE RECEPTOR"/>
    <property type="match status" value="1"/>
</dbReference>
<comment type="subcellular location">
    <subcellularLocation>
        <location evidence="1">Membrane</location>
        <topology evidence="1">Single-pass type I membrane protein</topology>
    </subcellularLocation>
</comment>